<dbReference type="InterPro" id="IPR029063">
    <property type="entry name" value="SAM-dependent_MTases_sf"/>
</dbReference>
<dbReference type="STRING" id="1081105.A0A166Y323"/>
<feature type="domain" description="Methyltransferase type 12" evidence="2">
    <location>
        <begin position="53"/>
        <end position="158"/>
    </location>
</feature>
<dbReference type="Gene3D" id="3.40.50.150">
    <property type="entry name" value="Vaccinia Virus protein VP39"/>
    <property type="match status" value="1"/>
</dbReference>
<dbReference type="Pfam" id="PF08242">
    <property type="entry name" value="Methyltransf_12"/>
    <property type="match status" value="1"/>
</dbReference>
<dbReference type="Proteomes" id="UP000243498">
    <property type="component" value="Unassembled WGS sequence"/>
</dbReference>
<dbReference type="SUPFAM" id="SSF53335">
    <property type="entry name" value="S-adenosyl-L-methionine-dependent methyltransferases"/>
    <property type="match status" value="1"/>
</dbReference>
<protein>
    <submittedName>
        <fullName evidence="3">Methyltransferase type 12</fullName>
    </submittedName>
</protein>
<evidence type="ECO:0000313" key="5">
    <source>
        <dbReference type="Proteomes" id="UP000243498"/>
    </source>
</evidence>
<keyword evidence="1" id="KW-0812">Transmembrane</keyword>
<organism evidence="3 5">
    <name type="scientific">Metarhizium rileyi (strain RCEF 4871)</name>
    <name type="common">Nomuraea rileyi</name>
    <dbReference type="NCBI Taxonomy" id="1649241"/>
    <lineage>
        <taxon>Eukaryota</taxon>
        <taxon>Fungi</taxon>
        <taxon>Dikarya</taxon>
        <taxon>Ascomycota</taxon>
        <taxon>Pezizomycotina</taxon>
        <taxon>Sordariomycetes</taxon>
        <taxon>Hypocreomycetidae</taxon>
        <taxon>Hypocreales</taxon>
        <taxon>Clavicipitaceae</taxon>
        <taxon>Metarhizium</taxon>
    </lineage>
</organism>
<dbReference type="Proteomes" id="UP000317257">
    <property type="component" value="Unassembled WGS sequence"/>
</dbReference>
<keyword evidence="3" id="KW-0808">Transferase</keyword>
<dbReference type="EMBL" id="AZHC01000035">
    <property type="protein sequence ID" value="OAA36474.1"/>
    <property type="molecule type" value="Genomic_DNA"/>
</dbReference>
<proteinExistence type="predicted"/>
<keyword evidence="1" id="KW-0472">Membrane</keyword>
<evidence type="ECO:0000256" key="1">
    <source>
        <dbReference type="SAM" id="Phobius"/>
    </source>
</evidence>
<reference evidence="3 5" key="1">
    <citation type="journal article" date="2016" name="Genome Biol. Evol.">
        <title>Divergent and convergent evolution of fungal pathogenicity.</title>
        <authorList>
            <person name="Shang Y."/>
            <person name="Xiao G."/>
            <person name="Zheng P."/>
            <person name="Cen K."/>
            <person name="Zhan S."/>
            <person name="Wang C."/>
        </authorList>
    </citation>
    <scope>NUCLEOTIDE SEQUENCE [LARGE SCALE GENOMIC DNA]</scope>
    <source>
        <strain evidence="3 5">RCEF 4871</strain>
    </source>
</reference>
<reference evidence="4" key="3">
    <citation type="journal article" date="2019" name="Microbiol. Resour. Announc.">
        <title>Genome Sequence of Metarhizium rileyi, a Microbial Control Agent for Lepidoptera.</title>
        <authorList>
            <person name="Binneck E."/>
            <person name="Lastra C.C.L."/>
            <person name="Sosa-Gomez D.R."/>
        </authorList>
    </citation>
    <scope>NUCLEOTIDE SEQUENCE</scope>
    <source>
        <strain evidence="4">Cep018-CH2</strain>
    </source>
</reference>
<evidence type="ECO:0000313" key="6">
    <source>
        <dbReference type="Proteomes" id="UP000317257"/>
    </source>
</evidence>
<accession>A0A5C6G104</accession>
<dbReference type="GO" id="GO:0032259">
    <property type="term" value="P:methylation"/>
    <property type="evidence" value="ECO:0007669"/>
    <property type="project" value="UniProtKB-KW"/>
</dbReference>
<feature type="transmembrane region" description="Helical" evidence="1">
    <location>
        <begin position="12"/>
        <end position="32"/>
    </location>
</feature>
<keyword evidence="5" id="KW-1185">Reference proteome</keyword>
<dbReference type="InterPro" id="IPR013217">
    <property type="entry name" value="Methyltransf_12"/>
</dbReference>
<comment type="caution">
    <text evidence="3">The sequence shown here is derived from an EMBL/GenBank/DDBJ whole genome shotgun (WGS) entry which is preliminary data.</text>
</comment>
<dbReference type="OMA" id="VETWVIG"/>
<dbReference type="AlphaFoldDB" id="A0A166Y323"/>
<reference evidence="6" key="2">
    <citation type="submission" date="2018-12" db="EMBL/GenBank/DDBJ databases">
        <title>The complete genome of Metarhizium rileyi, a key fungal pathogen of Lepidoptera.</title>
        <authorList>
            <person name="Binneck E."/>
            <person name="Lastra C.C.L."/>
            <person name="Sosa-Gomez D.R."/>
        </authorList>
    </citation>
    <scope>NUCLEOTIDE SEQUENCE [LARGE SCALE GENOMIC DNA]</scope>
    <source>
        <strain evidence="6">Cep018-CH2</strain>
    </source>
</reference>
<name>A0A166Y323_METRR</name>
<dbReference type="GO" id="GO:0008168">
    <property type="term" value="F:methyltransferase activity"/>
    <property type="evidence" value="ECO:0007669"/>
    <property type="project" value="UniProtKB-KW"/>
</dbReference>
<gene>
    <name evidence="4" type="ORF">ED733_001330</name>
    <name evidence="3" type="ORF">NOR_07553</name>
</gene>
<sequence length="227" mass="25213">MAQTPAEAATYTPLFLLSYDIMVLYLFNLLIWKCPTRTVLRPLFTSALGKRHLDLGVGTGYFPSKALVSPSCPCREITLVDLNPTPLEVSRRRILQTAPSTRVVAVVADATLPLPLPSDSKFDSISAFYLLHCLAGPADRKNRVFDVARHHLAPDGVFVGATLLPLRKRMGWIARLLLTFLTWHGVLSNDEDKEEVFAQGLRRNFADVDIWIVGVAMCWRATGPRGP</sequence>
<keyword evidence="3" id="KW-0489">Methyltransferase</keyword>
<dbReference type="CDD" id="cd02440">
    <property type="entry name" value="AdoMet_MTases"/>
    <property type="match status" value="1"/>
</dbReference>
<dbReference type="EMBL" id="SBHS01000060">
    <property type="protein sequence ID" value="TWU70839.1"/>
    <property type="molecule type" value="Genomic_DNA"/>
</dbReference>
<evidence type="ECO:0000259" key="2">
    <source>
        <dbReference type="Pfam" id="PF08242"/>
    </source>
</evidence>
<evidence type="ECO:0000313" key="4">
    <source>
        <dbReference type="EMBL" id="TWU70839.1"/>
    </source>
</evidence>
<dbReference type="OrthoDB" id="10061782at2759"/>
<accession>A0A166Y323</accession>
<keyword evidence="1" id="KW-1133">Transmembrane helix</keyword>
<evidence type="ECO:0000313" key="3">
    <source>
        <dbReference type="EMBL" id="OAA36474.1"/>
    </source>
</evidence>